<dbReference type="InterPro" id="IPR024079">
    <property type="entry name" value="MetalloPept_cat_dom_sf"/>
</dbReference>
<comment type="caution">
    <text evidence="3">The sequence shown here is derived from an EMBL/GenBank/DDBJ whole genome shotgun (WGS) entry which is preliminary data.</text>
</comment>
<evidence type="ECO:0000259" key="2">
    <source>
        <dbReference type="PROSITE" id="PS51864"/>
    </source>
</evidence>
<dbReference type="InterPro" id="IPR001506">
    <property type="entry name" value="Peptidase_M12A"/>
</dbReference>
<protein>
    <recommendedName>
        <fullName evidence="2">Peptidase M12A domain-containing protein</fullName>
    </recommendedName>
</protein>
<feature type="domain" description="Peptidase M12A" evidence="2">
    <location>
        <begin position="1"/>
        <end position="75"/>
    </location>
</feature>
<dbReference type="PROSITE" id="PS51864">
    <property type="entry name" value="ASTACIN"/>
    <property type="match status" value="1"/>
</dbReference>
<comment type="caution">
    <text evidence="1">Lacks conserved residue(s) required for the propagation of feature annotation.</text>
</comment>
<dbReference type="Proteomes" id="UP001217089">
    <property type="component" value="Unassembled WGS sequence"/>
</dbReference>
<reference evidence="3 4" key="1">
    <citation type="submission" date="2022-12" db="EMBL/GenBank/DDBJ databases">
        <title>Chromosome-level genome of Tegillarca granosa.</title>
        <authorList>
            <person name="Kim J."/>
        </authorList>
    </citation>
    <scope>NUCLEOTIDE SEQUENCE [LARGE SCALE GENOMIC DNA]</scope>
    <source>
        <strain evidence="3">Teg-2019</strain>
        <tissue evidence="3">Adductor muscle</tissue>
    </source>
</reference>
<dbReference type="SUPFAM" id="SSF55486">
    <property type="entry name" value="Metalloproteases ('zincins'), catalytic domain"/>
    <property type="match status" value="1"/>
</dbReference>
<evidence type="ECO:0000313" key="3">
    <source>
        <dbReference type="EMBL" id="KAJ8318193.1"/>
    </source>
</evidence>
<dbReference type="EMBL" id="JARBDR010000214">
    <property type="protein sequence ID" value="KAJ8318193.1"/>
    <property type="molecule type" value="Genomic_DNA"/>
</dbReference>
<sequence length="94" mass="10572">MYADRSKFTKLNLGESDLLNLAYDFNSITHFGPYDFAVDPSKPTISSKVKSVDFGHKAVLSIKDVMKIQYLHNCGLDTSHIPHLPVYTPMITLI</sequence>
<evidence type="ECO:0000313" key="4">
    <source>
        <dbReference type="Proteomes" id="UP001217089"/>
    </source>
</evidence>
<organism evidence="3 4">
    <name type="scientific">Tegillarca granosa</name>
    <name type="common">Malaysian cockle</name>
    <name type="synonym">Anadara granosa</name>
    <dbReference type="NCBI Taxonomy" id="220873"/>
    <lineage>
        <taxon>Eukaryota</taxon>
        <taxon>Metazoa</taxon>
        <taxon>Spiralia</taxon>
        <taxon>Lophotrochozoa</taxon>
        <taxon>Mollusca</taxon>
        <taxon>Bivalvia</taxon>
        <taxon>Autobranchia</taxon>
        <taxon>Pteriomorphia</taxon>
        <taxon>Arcoida</taxon>
        <taxon>Arcoidea</taxon>
        <taxon>Arcidae</taxon>
        <taxon>Tegillarca</taxon>
    </lineage>
</organism>
<accession>A0ABQ9FR81</accession>
<keyword evidence="4" id="KW-1185">Reference proteome</keyword>
<proteinExistence type="predicted"/>
<dbReference type="Pfam" id="PF01400">
    <property type="entry name" value="Astacin"/>
    <property type="match status" value="1"/>
</dbReference>
<evidence type="ECO:0000256" key="1">
    <source>
        <dbReference type="PROSITE-ProRule" id="PRU01211"/>
    </source>
</evidence>
<gene>
    <name evidence="3" type="ORF">KUTeg_003284</name>
</gene>
<name>A0ABQ9FR81_TEGGR</name>
<dbReference type="Gene3D" id="3.40.390.10">
    <property type="entry name" value="Collagenase (Catalytic Domain)"/>
    <property type="match status" value="1"/>
</dbReference>